<dbReference type="GO" id="GO:0017004">
    <property type="term" value="P:cytochrome complex assembly"/>
    <property type="evidence" value="ECO:0007669"/>
    <property type="project" value="UniProtKB-UniRule"/>
</dbReference>
<accession>A0A097KM97</accession>
<keyword evidence="4 6" id="KW-1133">Transmembrane helix</keyword>
<comment type="function">
    <text evidence="6">Required during biogenesis of c-type cytochromes (cytochrome c6 and cytochrome f) at the step of heme attachment.</text>
</comment>
<feature type="transmembrane region" description="Helical" evidence="6">
    <location>
        <begin position="135"/>
        <end position="163"/>
    </location>
</feature>
<dbReference type="GeneID" id="22159526"/>
<dbReference type="GO" id="GO:0020037">
    <property type="term" value="F:heme binding"/>
    <property type="evidence" value="ECO:0007669"/>
    <property type="project" value="InterPro"/>
</dbReference>
<dbReference type="PANTHER" id="PTHR30071">
    <property type="entry name" value="HEME EXPORTER PROTEIN C"/>
    <property type="match status" value="1"/>
</dbReference>
<keyword evidence="3 6" id="KW-0201">Cytochrome c-type biogenesis</keyword>
<dbReference type="EMBL" id="KM462872">
    <property type="protein sequence ID" value="AIT94290.1"/>
    <property type="molecule type" value="Genomic_DNA"/>
</dbReference>
<feature type="transmembrane region" description="Helical" evidence="6">
    <location>
        <begin position="279"/>
        <end position="298"/>
    </location>
</feature>
<dbReference type="HAMAP" id="MF_01391">
    <property type="entry name" value="CytC_CcsA"/>
    <property type="match status" value="1"/>
</dbReference>
<proteinExistence type="inferred from homology"/>
<evidence type="ECO:0000256" key="2">
    <source>
        <dbReference type="ARBA" id="ARBA00022692"/>
    </source>
</evidence>
<gene>
    <name evidence="6 8" type="primary">ccsA</name>
</gene>
<keyword evidence="8" id="KW-0934">Plastid</keyword>
<feature type="transmembrane region" description="Helical" evidence="6">
    <location>
        <begin position="313"/>
        <end position="328"/>
    </location>
</feature>
<protein>
    <recommendedName>
        <fullName evidence="6">Cytochrome c biogenesis protein CcsA</fullName>
    </recommendedName>
</protein>
<comment type="subunit">
    <text evidence="6">May interact with Ccs1.</text>
</comment>
<dbReference type="InterPro" id="IPR017562">
    <property type="entry name" value="Cyt_c_biogenesis_CcsA"/>
</dbReference>
<feature type="transmembrane region" description="Helical" evidence="6">
    <location>
        <begin position="6"/>
        <end position="28"/>
    </location>
</feature>
<dbReference type="GO" id="GO:0009535">
    <property type="term" value="C:chloroplast thylakoid membrane"/>
    <property type="evidence" value="ECO:0007669"/>
    <property type="project" value="UniProtKB-SubCell"/>
</dbReference>
<evidence type="ECO:0000256" key="4">
    <source>
        <dbReference type="ARBA" id="ARBA00022989"/>
    </source>
</evidence>
<sequence>MVQAVLGNSCFVLLFFAMLLYWSEAWLLCLFEGFAQPLQLGALGMKVSNLLLLCLLLFRWEENGHYPLSNLYESLIFLTWSITLATLLLEKVYGMTIIGAILSPLALLTLGFADFSLPKQLQESTTLVPALRSNWLVMHVTVMMFSYAALLIGCLFSITYLVFSYQAAEKDHPSRIDAGVNQGSFLLPKKDILTVDQADLSMNGTIPSQPGSHSILKRGVEGLSLKSNENKMFPNRLSQSALSPLQLNDLIKPDEGGSNCRNESLDQLKVALDNLSYRTIGLGFSFLTIGILSGAVWANEAWGSYWSWDPKETWALVTWITFAIYLHTRITRGWGGNKSAIIATFGFLVVWVCFLGVNLFAKGLHSYGWVT</sequence>
<name>A0A097KM97_9CHLO</name>
<feature type="transmembrane region" description="Helical" evidence="6">
    <location>
        <begin position="340"/>
        <end position="361"/>
    </location>
</feature>
<keyword evidence="8" id="KW-0150">Chloroplast</keyword>
<dbReference type="RefSeq" id="YP_009105604.1">
    <property type="nucleotide sequence ID" value="NC_025534.1"/>
</dbReference>
<keyword evidence="6" id="KW-0793">Thylakoid</keyword>
<reference evidence="8" key="1">
    <citation type="journal article" date="2014" name="BMC Evol. Biol.">
        <title>Chloroplast phylogenomic analysis resolves deep-level relationships within the green algal class Trebouxiophyceae.</title>
        <authorList>
            <person name="Lemieux C."/>
            <person name="Otis C."/>
            <person name="Turmel M."/>
        </authorList>
    </citation>
    <scope>NUCLEOTIDE SEQUENCE</scope>
</reference>
<evidence type="ECO:0000256" key="6">
    <source>
        <dbReference type="HAMAP-Rule" id="MF_01391"/>
    </source>
</evidence>
<evidence type="ECO:0000313" key="8">
    <source>
        <dbReference type="EMBL" id="AIT94290.1"/>
    </source>
</evidence>
<dbReference type="InterPro" id="IPR045062">
    <property type="entry name" value="Cyt_c_biogenesis_CcsA/CcmC"/>
</dbReference>
<dbReference type="GO" id="GO:0005886">
    <property type="term" value="C:plasma membrane"/>
    <property type="evidence" value="ECO:0007669"/>
    <property type="project" value="TreeGrafter"/>
</dbReference>
<keyword evidence="2 6" id="KW-0812">Transmembrane</keyword>
<organism evidence="8">
    <name type="scientific">Xylochloris irregularis</name>
    <dbReference type="NCBI Taxonomy" id="480381"/>
    <lineage>
        <taxon>Eukaryota</taxon>
        <taxon>Viridiplantae</taxon>
        <taxon>Chlorophyta</taxon>
        <taxon>core chlorophytes</taxon>
        <taxon>Trebouxiophyceae</taxon>
        <taxon>Trebouxiophyceae incertae sedis</taxon>
        <taxon>Xylochloris</taxon>
    </lineage>
</organism>
<dbReference type="NCBIfam" id="TIGR03144">
    <property type="entry name" value="cytochr_II_ccsB"/>
    <property type="match status" value="1"/>
</dbReference>
<feature type="domain" description="Cytochrome c assembly protein" evidence="7">
    <location>
        <begin position="68"/>
        <end position="365"/>
    </location>
</feature>
<comment type="subcellular location">
    <subcellularLocation>
        <location evidence="1">Membrane</location>
        <topology evidence="1">Multi-pass membrane protein</topology>
    </subcellularLocation>
    <subcellularLocation>
        <location evidence="6">Plastid</location>
        <location evidence="6">Chloroplast thylakoid membrane</location>
        <topology evidence="6">Multi-pass membrane protein</topology>
    </subcellularLocation>
</comment>
<dbReference type="InterPro" id="IPR002541">
    <property type="entry name" value="Cyt_c_assembly"/>
</dbReference>
<feature type="transmembrane region" description="Helical" evidence="6">
    <location>
        <begin position="70"/>
        <end position="89"/>
    </location>
</feature>
<evidence type="ECO:0000259" key="7">
    <source>
        <dbReference type="Pfam" id="PF01578"/>
    </source>
</evidence>
<dbReference type="PANTHER" id="PTHR30071:SF1">
    <property type="entry name" value="CYTOCHROME B_B6 PROTEIN-RELATED"/>
    <property type="match status" value="1"/>
</dbReference>
<evidence type="ECO:0000256" key="5">
    <source>
        <dbReference type="ARBA" id="ARBA00023136"/>
    </source>
</evidence>
<evidence type="ECO:0000256" key="3">
    <source>
        <dbReference type="ARBA" id="ARBA00022748"/>
    </source>
</evidence>
<geneLocation type="chloroplast" evidence="8"/>
<dbReference type="AlphaFoldDB" id="A0A097KM97"/>
<keyword evidence="5 6" id="KW-0472">Membrane</keyword>
<feature type="transmembrane region" description="Helical" evidence="6">
    <location>
        <begin position="40"/>
        <end position="58"/>
    </location>
</feature>
<dbReference type="Pfam" id="PF01578">
    <property type="entry name" value="Cytochrom_C_asm"/>
    <property type="match status" value="1"/>
</dbReference>
<comment type="similarity">
    <text evidence="6">Belongs to the CcmF/CycK/Ccl1/NrfE/CcsA family.</text>
</comment>
<evidence type="ECO:0000256" key="1">
    <source>
        <dbReference type="ARBA" id="ARBA00004141"/>
    </source>
</evidence>